<dbReference type="PROSITE" id="PS00092">
    <property type="entry name" value="N6_MTASE"/>
    <property type="match status" value="1"/>
</dbReference>
<gene>
    <name evidence="1" type="ORF">Bequi_09835</name>
</gene>
<accession>A0ABT0R2Q8</accession>
<protein>
    <submittedName>
        <fullName evidence="1">Adenine-specific methyltransferase EcoRI family protein</fullName>
    </submittedName>
</protein>
<dbReference type="InterPro" id="IPR002052">
    <property type="entry name" value="DNA_methylase_N6_adenine_CS"/>
</dbReference>
<dbReference type="Proteomes" id="UP001203761">
    <property type="component" value="Unassembled WGS sequence"/>
</dbReference>
<organism evidence="1 2">
    <name type="scientific">Brachybacterium equifaecis</name>
    <dbReference type="NCBI Taxonomy" id="2910770"/>
    <lineage>
        <taxon>Bacteria</taxon>
        <taxon>Bacillati</taxon>
        <taxon>Actinomycetota</taxon>
        <taxon>Actinomycetes</taxon>
        <taxon>Micrococcales</taxon>
        <taxon>Dermabacteraceae</taxon>
        <taxon>Brachybacterium</taxon>
    </lineage>
</organism>
<dbReference type="InterPro" id="IPR025247">
    <property type="entry name" value="EcoRI-like_methylase"/>
</dbReference>
<proteinExistence type="predicted"/>
<keyword evidence="1" id="KW-0489">Methyltransferase</keyword>
<evidence type="ECO:0000313" key="2">
    <source>
        <dbReference type="Proteomes" id="UP001203761"/>
    </source>
</evidence>
<comment type="caution">
    <text evidence="1">The sequence shown here is derived from an EMBL/GenBank/DDBJ whole genome shotgun (WGS) entry which is preliminary data.</text>
</comment>
<name>A0ABT0R2Q8_9MICO</name>
<sequence length="345" mass="39384">MPVANANLHSAKRAKNDEFYTRLEDIEAEVRHYHDPVIPGAGAPKRNPFRGKVVYLNCDDPQWSNFWAFFALKFDELGIAELIATHYEPDGSPSYAMFLERDSAGAVIDHGRDERNIRRGRIEPLEGDGDFRSPECVALLERSDIVVTNPPFSLFREYIAQLMEHEKKFLVLGNVNAITYKEIFPLVKANLLWLGPSISSGDRPFRVPDEYPLEASGCWVDEKGAKWIRVKGVRWFTNLDHKKRHEEIDLVKRYRGNEHLYPAYDNYDAIEVSKVKDIPYDYDGVMGVPITFLDKFSPDQFEIMGISEQNVNGGSGSLWTSRETRHPLVAGSRSYARVFIEPKGA</sequence>
<keyword evidence="1" id="KW-0808">Transferase</keyword>
<dbReference type="Pfam" id="PF13651">
    <property type="entry name" value="EcoRI_methylase"/>
    <property type="match status" value="1"/>
</dbReference>
<dbReference type="RefSeq" id="WP_249737757.1">
    <property type="nucleotide sequence ID" value="NZ_JAKNCJ010000004.1"/>
</dbReference>
<keyword evidence="2" id="KW-1185">Reference proteome</keyword>
<evidence type="ECO:0000313" key="1">
    <source>
        <dbReference type="EMBL" id="MCL6423683.1"/>
    </source>
</evidence>
<reference evidence="1" key="1">
    <citation type="submission" date="2022-02" db="EMBL/GenBank/DDBJ databases">
        <authorList>
            <person name="Lee M."/>
            <person name="Kim S.-J."/>
            <person name="Jung M.-Y."/>
        </authorList>
    </citation>
    <scope>NUCLEOTIDE SEQUENCE</scope>
    <source>
        <strain evidence="1">JHP9</strain>
    </source>
</reference>
<dbReference type="GO" id="GO:0008168">
    <property type="term" value="F:methyltransferase activity"/>
    <property type="evidence" value="ECO:0007669"/>
    <property type="project" value="UniProtKB-KW"/>
</dbReference>
<dbReference type="GO" id="GO:0032259">
    <property type="term" value="P:methylation"/>
    <property type="evidence" value="ECO:0007669"/>
    <property type="project" value="UniProtKB-KW"/>
</dbReference>
<dbReference type="EMBL" id="JAKNCJ010000004">
    <property type="protein sequence ID" value="MCL6423683.1"/>
    <property type="molecule type" value="Genomic_DNA"/>
</dbReference>